<name>A0A1I6BV67_9BACI</name>
<dbReference type="InterPro" id="IPR051782">
    <property type="entry name" value="ABC_Transporter_VariousFunc"/>
</dbReference>
<gene>
    <name evidence="5" type="ORF">SAMN02745910_04270</name>
</gene>
<dbReference type="PROSITE" id="PS50893">
    <property type="entry name" value="ABC_TRANSPORTER_2"/>
    <property type="match status" value="1"/>
</dbReference>
<evidence type="ECO:0000313" key="6">
    <source>
        <dbReference type="Proteomes" id="UP000182762"/>
    </source>
</evidence>
<comment type="caution">
    <text evidence="5">The sequence shown here is derived from an EMBL/GenBank/DDBJ whole genome shotgun (WGS) entry which is preliminary data.</text>
</comment>
<reference evidence="5 6" key="1">
    <citation type="submission" date="2016-10" db="EMBL/GenBank/DDBJ databases">
        <authorList>
            <person name="Varghese N."/>
            <person name="Submissions S."/>
        </authorList>
    </citation>
    <scope>NUCLEOTIDE SEQUENCE [LARGE SCALE GENOMIC DNA]</scope>
    <source>
        <strain evidence="5 6">DSM 13796</strain>
    </source>
</reference>
<evidence type="ECO:0000313" key="5">
    <source>
        <dbReference type="EMBL" id="SFQ84747.1"/>
    </source>
</evidence>
<sequence>MEKALSFKGISKTFNSKYILKDVSFDIEKGKITAFLGQNGAGKTTTLRIATGLLLPDKGGVLVDQEKIEDAKKHVAFIPDYPYLYEELTGREYLKFIIQLTKLEISQEQVEKEIIYYGLNKEIDKLIKNLSLGNRKKLALLGTLLNRPSVLLLDEFIAGIDPINMKRIKMILKDYVTKWNNAILLSTHQLEVAETFCDALILIDNGVILKRESNLSNVLSGNGNLEEYFINTLHINGDYKND</sequence>
<accession>A0A1I6BV67</accession>
<evidence type="ECO:0000259" key="4">
    <source>
        <dbReference type="PROSITE" id="PS50893"/>
    </source>
</evidence>
<keyword evidence="1" id="KW-0813">Transport</keyword>
<evidence type="ECO:0000256" key="1">
    <source>
        <dbReference type="ARBA" id="ARBA00022448"/>
    </source>
</evidence>
<evidence type="ECO:0000256" key="2">
    <source>
        <dbReference type="ARBA" id="ARBA00022741"/>
    </source>
</evidence>
<dbReference type="InterPro" id="IPR027417">
    <property type="entry name" value="P-loop_NTPase"/>
</dbReference>
<dbReference type="PROSITE" id="PS00211">
    <property type="entry name" value="ABC_TRANSPORTER_1"/>
    <property type="match status" value="1"/>
</dbReference>
<dbReference type="PANTHER" id="PTHR42939:SF1">
    <property type="entry name" value="ABC TRANSPORTER ATP-BINDING PROTEIN ALBC-RELATED"/>
    <property type="match status" value="1"/>
</dbReference>
<keyword evidence="6" id="KW-1185">Reference proteome</keyword>
<dbReference type="CDD" id="cd03230">
    <property type="entry name" value="ABC_DR_subfamily_A"/>
    <property type="match status" value="1"/>
</dbReference>
<dbReference type="Proteomes" id="UP000182762">
    <property type="component" value="Unassembled WGS sequence"/>
</dbReference>
<dbReference type="EMBL" id="FOXX01000014">
    <property type="protein sequence ID" value="SFQ84747.1"/>
    <property type="molecule type" value="Genomic_DNA"/>
</dbReference>
<dbReference type="Gene3D" id="3.40.50.300">
    <property type="entry name" value="P-loop containing nucleotide triphosphate hydrolases"/>
    <property type="match status" value="1"/>
</dbReference>
<dbReference type="Pfam" id="PF00005">
    <property type="entry name" value="ABC_tran"/>
    <property type="match status" value="1"/>
</dbReference>
<organism evidence="5 6">
    <name type="scientific">Priestia endophytica DSM 13796</name>
    <dbReference type="NCBI Taxonomy" id="1121089"/>
    <lineage>
        <taxon>Bacteria</taxon>
        <taxon>Bacillati</taxon>
        <taxon>Bacillota</taxon>
        <taxon>Bacilli</taxon>
        <taxon>Bacillales</taxon>
        <taxon>Bacillaceae</taxon>
        <taxon>Priestia</taxon>
    </lineage>
</organism>
<dbReference type="RefSeq" id="WP_061803925.1">
    <property type="nucleotide sequence ID" value="NZ_FOXX01000014.1"/>
</dbReference>
<dbReference type="InterPro" id="IPR003439">
    <property type="entry name" value="ABC_transporter-like_ATP-bd"/>
</dbReference>
<dbReference type="GO" id="GO:0005524">
    <property type="term" value="F:ATP binding"/>
    <property type="evidence" value="ECO:0007669"/>
    <property type="project" value="UniProtKB-KW"/>
</dbReference>
<dbReference type="PANTHER" id="PTHR42939">
    <property type="entry name" value="ABC TRANSPORTER ATP-BINDING PROTEIN ALBC-RELATED"/>
    <property type="match status" value="1"/>
</dbReference>
<dbReference type="GeneID" id="93712818"/>
<dbReference type="InterPro" id="IPR017871">
    <property type="entry name" value="ABC_transporter-like_CS"/>
</dbReference>
<feature type="domain" description="ABC transporter" evidence="4">
    <location>
        <begin position="5"/>
        <end position="230"/>
    </location>
</feature>
<dbReference type="SMART" id="SM00382">
    <property type="entry name" value="AAA"/>
    <property type="match status" value="1"/>
</dbReference>
<evidence type="ECO:0000256" key="3">
    <source>
        <dbReference type="ARBA" id="ARBA00022840"/>
    </source>
</evidence>
<protein>
    <submittedName>
        <fullName evidence="5">ABC-2 type transport system ATP-binding protein</fullName>
    </submittedName>
</protein>
<keyword evidence="2" id="KW-0547">Nucleotide-binding</keyword>
<dbReference type="SUPFAM" id="SSF52540">
    <property type="entry name" value="P-loop containing nucleoside triphosphate hydrolases"/>
    <property type="match status" value="1"/>
</dbReference>
<dbReference type="InterPro" id="IPR003593">
    <property type="entry name" value="AAA+_ATPase"/>
</dbReference>
<keyword evidence="3 5" id="KW-0067">ATP-binding</keyword>
<proteinExistence type="predicted"/>